<protein>
    <recommendedName>
        <fullName evidence="4">Secreted protein</fullName>
    </recommendedName>
</protein>
<evidence type="ECO:0008006" key="4">
    <source>
        <dbReference type="Google" id="ProtNLM"/>
    </source>
</evidence>
<keyword evidence="3" id="KW-1185">Reference proteome</keyword>
<comment type="caution">
    <text evidence="2">The sequence shown here is derived from an EMBL/GenBank/DDBJ whole genome shotgun (WGS) entry which is preliminary data.</text>
</comment>
<gene>
    <name evidence="2" type="ORF">GCM10010411_37150</name>
</gene>
<sequence length="243" mass="24557">MQFPVRRAVPPAARAAVSLAACAAMAGTALAAVPASAATTTIHRDNAAGAPYAGNWQISTIGPLKFSIVFLGATITATCEDAKLNGAVTSTGTGTLANGSVGACTASNGQTSPAITFDNLQGVGGQVTHAPVQGGRDGILAVTGNLNFKLEGEFLGRVRTCYYGFRTGNSEGASFDIYNGDNPRRPVPSSNDVQGTLANITLVKLPGSDWLCGSNGTGSGQAVARGETVAGSGVFDQRLYVTS</sequence>
<keyword evidence="1" id="KW-0732">Signal</keyword>
<dbReference type="EMBL" id="BAAATD010000004">
    <property type="protein sequence ID" value="GAA2600026.1"/>
    <property type="molecule type" value="Genomic_DNA"/>
</dbReference>
<reference evidence="3" key="1">
    <citation type="journal article" date="2019" name="Int. J. Syst. Evol. Microbiol.">
        <title>The Global Catalogue of Microorganisms (GCM) 10K type strain sequencing project: providing services to taxonomists for standard genome sequencing and annotation.</title>
        <authorList>
            <consortium name="The Broad Institute Genomics Platform"/>
            <consortium name="The Broad Institute Genome Sequencing Center for Infectious Disease"/>
            <person name="Wu L."/>
            <person name="Ma J."/>
        </authorList>
    </citation>
    <scope>NUCLEOTIDE SEQUENCE [LARGE SCALE GENOMIC DNA]</scope>
    <source>
        <strain evidence="3">JCM 6833</strain>
    </source>
</reference>
<evidence type="ECO:0000313" key="2">
    <source>
        <dbReference type="EMBL" id="GAA2600026.1"/>
    </source>
</evidence>
<evidence type="ECO:0000256" key="1">
    <source>
        <dbReference type="SAM" id="SignalP"/>
    </source>
</evidence>
<feature type="signal peptide" evidence="1">
    <location>
        <begin position="1"/>
        <end position="31"/>
    </location>
</feature>
<feature type="chain" id="PRO_5046569726" description="Secreted protein" evidence="1">
    <location>
        <begin position="32"/>
        <end position="243"/>
    </location>
</feature>
<evidence type="ECO:0000313" key="3">
    <source>
        <dbReference type="Proteomes" id="UP001501509"/>
    </source>
</evidence>
<accession>A0ABN3PTC6</accession>
<organism evidence="2 3">
    <name type="scientific">Actinomadura fulvescens</name>
    <dbReference type="NCBI Taxonomy" id="46160"/>
    <lineage>
        <taxon>Bacteria</taxon>
        <taxon>Bacillati</taxon>
        <taxon>Actinomycetota</taxon>
        <taxon>Actinomycetes</taxon>
        <taxon>Streptosporangiales</taxon>
        <taxon>Thermomonosporaceae</taxon>
        <taxon>Actinomadura</taxon>
    </lineage>
</organism>
<name>A0ABN3PTC6_9ACTN</name>
<dbReference type="RefSeq" id="WP_344542429.1">
    <property type="nucleotide sequence ID" value="NZ_BAAATD010000004.1"/>
</dbReference>
<dbReference type="Proteomes" id="UP001501509">
    <property type="component" value="Unassembled WGS sequence"/>
</dbReference>
<proteinExistence type="predicted"/>